<reference evidence="4" key="1">
    <citation type="journal article" date="2023" name="Plant J.">
        <title>Genome sequences and population genomics provide insights into the demographic history, inbreeding, and mutation load of two 'living fossil' tree species of Dipteronia.</title>
        <authorList>
            <person name="Feng Y."/>
            <person name="Comes H.P."/>
            <person name="Chen J."/>
            <person name="Zhu S."/>
            <person name="Lu R."/>
            <person name="Zhang X."/>
            <person name="Li P."/>
            <person name="Qiu J."/>
            <person name="Olsen K.M."/>
            <person name="Qiu Y."/>
        </authorList>
    </citation>
    <scope>NUCLEOTIDE SEQUENCE</scope>
    <source>
        <strain evidence="4">NBL</strain>
    </source>
</reference>
<gene>
    <name evidence="4" type="ORF">Dsin_032320</name>
</gene>
<dbReference type="Proteomes" id="UP001281410">
    <property type="component" value="Unassembled WGS sequence"/>
</dbReference>
<dbReference type="CDD" id="cd00590">
    <property type="entry name" value="RRM_SF"/>
    <property type="match status" value="1"/>
</dbReference>
<dbReference type="SUPFAM" id="SSF54928">
    <property type="entry name" value="RNA-binding domain, RBD"/>
    <property type="match status" value="1"/>
</dbReference>
<keyword evidence="5" id="KW-1185">Reference proteome</keyword>
<dbReference type="AlphaFoldDB" id="A0AAD9ZPG5"/>
<dbReference type="InterPro" id="IPR035979">
    <property type="entry name" value="RBD_domain_sf"/>
</dbReference>
<evidence type="ECO:0000256" key="1">
    <source>
        <dbReference type="PROSITE-ProRule" id="PRU00176"/>
    </source>
</evidence>
<proteinExistence type="predicted"/>
<keyword evidence="1" id="KW-0694">RNA-binding</keyword>
<evidence type="ECO:0000259" key="3">
    <source>
        <dbReference type="PROSITE" id="PS50102"/>
    </source>
</evidence>
<organism evidence="4 5">
    <name type="scientific">Dipteronia sinensis</name>
    <dbReference type="NCBI Taxonomy" id="43782"/>
    <lineage>
        <taxon>Eukaryota</taxon>
        <taxon>Viridiplantae</taxon>
        <taxon>Streptophyta</taxon>
        <taxon>Embryophyta</taxon>
        <taxon>Tracheophyta</taxon>
        <taxon>Spermatophyta</taxon>
        <taxon>Magnoliopsida</taxon>
        <taxon>eudicotyledons</taxon>
        <taxon>Gunneridae</taxon>
        <taxon>Pentapetalae</taxon>
        <taxon>rosids</taxon>
        <taxon>malvids</taxon>
        <taxon>Sapindales</taxon>
        <taxon>Sapindaceae</taxon>
        <taxon>Hippocastanoideae</taxon>
        <taxon>Acereae</taxon>
        <taxon>Dipteronia</taxon>
    </lineage>
</organism>
<feature type="region of interest" description="Disordered" evidence="2">
    <location>
        <begin position="151"/>
        <end position="170"/>
    </location>
</feature>
<dbReference type="SMART" id="SM00360">
    <property type="entry name" value="RRM"/>
    <property type="match status" value="1"/>
</dbReference>
<comment type="caution">
    <text evidence="4">The sequence shown here is derived from an EMBL/GenBank/DDBJ whole genome shotgun (WGS) entry which is preliminary data.</text>
</comment>
<name>A0AAD9ZPG5_9ROSI</name>
<accession>A0AAD9ZPG5</accession>
<feature type="domain" description="RRM" evidence="3">
    <location>
        <begin position="25"/>
        <end position="102"/>
    </location>
</feature>
<sequence>MRKEDFGNGERRSLGGRKDFRENLFSVFIDNLNPIADVACLWSVFKVFGRVRDIFLSSKLRFRKSNYAFIRFDSKEEADRVAKTVPGMHVNGWPISSKLAEYGCNKRKSSEIGKNGTKKKVSYYDSDRLRGGGSDESSCKEGSHYQRSYVEIAKGPQSEPKRNAGSRKVP</sequence>
<evidence type="ECO:0000256" key="2">
    <source>
        <dbReference type="SAM" id="MobiDB-lite"/>
    </source>
</evidence>
<dbReference type="InterPro" id="IPR012677">
    <property type="entry name" value="Nucleotide-bd_a/b_plait_sf"/>
</dbReference>
<dbReference type="EMBL" id="JANJYJ010000010">
    <property type="protein sequence ID" value="KAK3185034.1"/>
    <property type="molecule type" value="Genomic_DNA"/>
</dbReference>
<evidence type="ECO:0000313" key="4">
    <source>
        <dbReference type="EMBL" id="KAK3185034.1"/>
    </source>
</evidence>
<evidence type="ECO:0000313" key="5">
    <source>
        <dbReference type="Proteomes" id="UP001281410"/>
    </source>
</evidence>
<dbReference type="PROSITE" id="PS50102">
    <property type="entry name" value="RRM"/>
    <property type="match status" value="1"/>
</dbReference>
<protein>
    <recommendedName>
        <fullName evidence="3">RRM domain-containing protein</fullName>
    </recommendedName>
</protein>
<dbReference type="Pfam" id="PF00076">
    <property type="entry name" value="RRM_1"/>
    <property type="match status" value="1"/>
</dbReference>
<dbReference type="GO" id="GO:0003723">
    <property type="term" value="F:RNA binding"/>
    <property type="evidence" value="ECO:0007669"/>
    <property type="project" value="UniProtKB-UniRule"/>
</dbReference>
<feature type="region of interest" description="Disordered" evidence="2">
    <location>
        <begin position="124"/>
        <end position="144"/>
    </location>
</feature>
<dbReference type="InterPro" id="IPR000504">
    <property type="entry name" value="RRM_dom"/>
</dbReference>
<dbReference type="Gene3D" id="3.30.70.330">
    <property type="match status" value="1"/>
</dbReference>